<dbReference type="PANTHER" id="PTHR13832:SF792">
    <property type="entry name" value="GM14286P"/>
    <property type="match status" value="1"/>
</dbReference>
<keyword evidence="3" id="KW-1185">Reference proteome</keyword>
<dbReference type="Gene3D" id="3.60.40.10">
    <property type="entry name" value="PPM-type phosphatase domain"/>
    <property type="match status" value="1"/>
</dbReference>
<dbReference type="CDD" id="cd00143">
    <property type="entry name" value="PP2Cc"/>
    <property type="match status" value="1"/>
</dbReference>
<organism evidence="2 3">
    <name type="scientific">Marasmius oreades</name>
    <name type="common">fairy-ring Marasmius</name>
    <dbReference type="NCBI Taxonomy" id="181124"/>
    <lineage>
        <taxon>Eukaryota</taxon>
        <taxon>Fungi</taxon>
        <taxon>Dikarya</taxon>
        <taxon>Basidiomycota</taxon>
        <taxon>Agaricomycotina</taxon>
        <taxon>Agaricomycetes</taxon>
        <taxon>Agaricomycetidae</taxon>
        <taxon>Agaricales</taxon>
        <taxon>Marasmiineae</taxon>
        <taxon>Marasmiaceae</taxon>
        <taxon>Marasmius</taxon>
    </lineage>
</organism>
<dbReference type="InterPro" id="IPR036457">
    <property type="entry name" value="PPM-type-like_dom_sf"/>
</dbReference>
<dbReference type="GeneID" id="66078780"/>
<dbReference type="InterPro" id="IPR015655">
    <property type="entry name" value="PP2C"/>
</dbReference>
<dbReference type="SUPFAM" id="SSF81606">
    <property type="entry name" value="PP2C-like"/>
    <property type="match status" value="1"/>
</dbReference>
<evidence type="ECO:0000313" key="3">
    <source>
        <dbReference type="Proteomes" id="UP001049176"/>
    </source>
</evidence>
<accession>A0A9P7URZ0</accession>
<dbReference type="GO" id="GO:0004722">
    <property type="term" value="F:protein serine/threonine phosphatase activity"/>
    <property type="evidence" value="ECO:0007669"/>
    <property type="project" value="InterPro"/>
</dbReference>
<dbReference type="PANTHER" id="PTHR13832">
    <property type="entry name" value="PROTEIN PHOSPHATASE 2C"/>
    <property type="match status" value="1"/>
</dbReference>
<dbReference type="SMART" id="SM00332">
    <property type="entry name" value="PP2Cc"/>
    <property type="match status" value="1"/>
</dbReference>
<dbReference type="Pfam" id="PF00481">
    <property type="entry name" value="PP2C"/>
    <property type="match status" value="1"/>
</dbReference>
<gene>
    <name evidence="2" type="ORF">E1B28_009704</name>
</gene>
<evidence type="ECO:0000313" key="2">
    <source>
        <dbReference type="EMBL" id="KAG7090601.1"/>
    </source>
</evidence>
<comment type="caution">
    <text evidence="2">The sequence shown here is derived from an EMBL/GenBank/DDBJ whole genome shotgun (WGS) entry which is preliminary data.</text>
</comment>
<proteinExistence type="predicted"/>
<name>A0A9P7URZ0_9AGAR</name>
<reference evidence="2" key="1">
    <citation type="journal article" date="2021" name="Genome Biol. Evol.">
        <title>The assembled and annotated genome of the fairy-ring fungus Marasmius oreades.</title>
        <authorList>
            <person name="Hiltunen M."/>
            <person name="Ament-Velasquez S.L."/>
            <person name="Johannesson H."/>
        </authorList>
    </citation>
    <scope>NUCLEOTIDE SEQUENCE</scope>
    <source>
        <strain evidence="2">03SP1</strain>
    </source>
</reference>
<sequence>MSHTITVGTSSFKYTLLSEPQLLAEISRIALAHCRGTLHTASFQPNQAPSNGIGNQDVSVIEDWEIEGEPWKLRAIFDGHANGNETVDFASQTLPSMIRDRLSDIVRTESISTENIKISLASAIIDLDNSITEGLFSLFPQEKYINNLTDEEIQKVVNDKDTGGANFTKVARCMRGTTAIVALVGPKGDVWVATIGDSQAVLGMKRGAGEWSVRVLSSNHNAKDTIEIERIKKEHPGEELVVTDDRVLGVIAVTRAIGDHLFKLPSVYTSRIFRNAFQGLRPGSEEMIKKITERNLTPPYLSNSPDIVHLNLKDEGASHACLILCSDGLMDLFSGGHNRTNAQPLNISKMAESWIRMVAEESLVPSSNSGQNNIGDAKSNLALRLVYEGLGDSRRDEERMSWMLTLEMQEKWMDDTTVIVEGITL</sequence>
<dbReference type="RefSeq" id="XP_043007071.1">
    <property type="nucleotide sequence ID" value="XM_043154616.1"/>
</dbReference>
<evidence type="ECO:0000259" key="1">
    <source>
        <dbReference type="PROSITE" id="PS51746"/>
    </source>
</evidence>
<dbReference type="AlphaFoldDB" id="A0A9P7URZ0"/>
<dbReference type="OrthoDB" id="420076at2759"/>
<dbReference type="EMBL" id="CM032186">
    <property type="protein sequence ID" value="KAG7090601.1"/>
    <property type="molecule type" value="Genomic_DNA"/>
</dbReference>
<feature type="domain" description="PPM-type phosphatase" evidence="1">
    <location>
        <begin position="45"/>
        <end position="423"/>
    </location>
</feature>
<protein>
    <recommendedName>
        <fullName evidence="1">PPM-type phosphatase domain-containing protein</fullName>
    </recommendedName>
</protein>
<dbReference type="Proteomes" id="UP001049176">
    <property type="component" value="Chromosome 6"/>
</dbReference>
<dbReference type="PROSITE" id="PS51746">
    <property type="entry name" value="PPM_2"/>
    <property type="match status" value="1"/>
</dbReference>
<dbReference type="KEGG" id="more:E1B28_009704"/>
<dbReference type="InterPro" id="IPR001932">
    <property type="entry name" value="PPM-type_phosphatase-like_dom"/>
</dbReference>